<dbReference type="STRING" id="1263082.A0A068S1E0"/>
<name>A0A068S1E0_9FUNG</name>
<accession>A0A068S1E0</accession>
<evidence type="ECO:0000313" key="1">
    <source>
        <dbReference type="EMBL" id="CDH55016.1"/>
    </source>
</evidence>
<dbReference type="Proteomes" id="UP000027586">
    <property type="component" value="Unassembled WGS sequence"/>
</dbReference>
<dbReference type="EMBL" id="CBTN010000027">
    <property type="protein sequence ID" value="CDH55016.1"/>
    <property type="molecule type" value="Genomic_DNA"/>
</dbReference>
<dbReference type="VEuPathDB" id="FungiDB:LCOR_06210.1"/>
<dbReference type="AlphaFoldDB" id="A0A068S1E0"/>
<keyword evidence="2" id="KW-1185">Reference proteome</keyword>
<comment type="caution">
    <text evidence="1">The sequence shown here is derived from an EMBL/GenBank/DDBJ whole genome shotgun (WGS) entry which is preliminary data.</text>
</comment>
<sequence>MGMHTILFDQVSFDWSLPGGPGGDNTPPSIIDGYFEAWIQAHIDRLTTWLSWLQQYEHSNASVSMAEKWLPKIKQVFRVVSYTQCMNISNPYWEEGFVYPTDDVKEQCCSHAHSIASFPPPPPYP</sequence>
<protein>
    <submittedName>
        <fullName evidence="1">Uncharacterized protein</fullName>
    </submittedName>
</protein>
<proteinExistence type="predicted"/>
<gene>
    <name evidence="1" type="ORF">LCOR_06210.1</name>
</gene>
<dbReference type="OrthoDB" id="2271228at2759"/>
<organism evidence="1 2">
    <name type="scientific">Lichtheimia corymbifera JMRC:FSU:9682</name>
    <dbReference type="NCBI Taxonomy" id="1263082"/>
    <lineage>
        <taxon>Eukaryota</taxon>
        <taxon>Fungi</taxon>
        <taxon>Fungi incertae sedis</taxon>
        <taxon>Mucoromycota</taxon>
        <taxon>Mucoromycotina</taxon>
        <taxon>Mucoromycetes</taxon>
        <taxon>Mucorales</taxon>
        <taxon>Lichtheimiaceae</taxon>
        <taxon>Lichtheimia</taxon>
    </lineage>
</organism>
<evidence type="ECO:0000313" key="2">
    <source>
        <dbReference type="Proteomes" id="UP000027586"/>
    </source>
</evidence>
<reference evidence="1" key="1">
    <citation type="submission" date="2013-08" db="EMBL/GenBank/DDBJ databases">
        <title>Gene expansion shapes genome architecture in the human pathogen Lichtheimia corymbifera: an evolutionary genomics analysis in the ancient terrestrial Mucorales (Mucoromycotina).</title>
        <authorList>
            <person name="Schwartze V.U."/>
            <person name="Winter S."/>
            <person name="Shelest E."/>
            <person name="Marcet-Houben M."/>
            <person name="Horn F."/>
            <person name="Wehner S."/>
            <person name="Hoffmann K."/>
            <person name="Riege K."/>
            <person name="Sammeth M."/>
            <person name="Nowrousian M."/>
            <person name="Valiante V."/>
            <person name="Linde J."/>
            <person name="Jacobsen I.D."/>
            <person name="Marz M."/>
            <person name="Brakhage A.A."/>
            <person name="Gabaldon T."/>
            <person name="Bocker S."/>
            <person name="Voigt K."/>
        </authorList>
    </citation>
    <scope>NUCLEOTIDE SEQUENCE [LARGE SCALE GENOMIC DNA]</scope>
    <source>
        <strain evidence="1">FSU 9682</strain>
    </source>
</reference>